<dbReference type="Pfam" id="PF00072">
    <property type="entry name" value="Response_reg"/>
    <property type="match status" value="2"/>
</dbReference>
<dbReference type="FunFam" id="3.30.565.10:FF:000010">
    <property type="entry name" value="Sensor histidine kinase RcsC"/>
    <property type="match status" value="1"/>
</dbReference>
<sequence length="959" mass="104810">MTRESSEPVSGKALKTGFWTLRKALFCLALLLSLGAIANEIWLIKTYQHFALSTLNDAQEDTVRAAIDDRIRMGYLERVRPFVSDFARNPELIRAIREQDTNKIIKTANAVHFVPMFRLERLRLLNVVIHTTELKPLGSSLEGGSDTIASRPGAVRLILERPKAEQRKPTGYYWNTDSGRPVHSLIVPIGGFKVRAFAEFVVDPRYLLSGLGKHLAGHFTFRDMRGYPLIREDIETPTAKANGQEDSSALTPDADPSRDDMNFVTVTLRDSQGKDWAVAEFGRDISAFNGNVSSLTSFTLQLTVTALLLAWTLGWYMLHRSIFTKIKQISSALFAISNERTEIEIPRTGRDELFTIATALSVLRDKTKAAITTRYDLAIAKNAAEDASRAKSEFLATMSHEIRTPMNGVLGMTGLLLESDLNDEQRQQAETINRSGEALLSIINDILDVSKIEAGKLELEAIDFDLLTTVESTLELLSARAHAKGVEIASFIAPDVPIALVGDPGRLRQVLLNLAGNAIKFTNEGGVSLEVSFKNASENAVELLFELRDTGIGISKDSLPQLFDKFTQADTSMTRRFGGTGLGLAICKELVSMMSGEIGAESEPGSGSLFWFSVRLKRQTGKGKDTRTKAASLLAGRRILAVDDNEVNRLVFEKQFAALRIDGEITADAETALKRLNDSADSSGFDAIIIDHMMPDIDGVELARRIRDIPEYRSTKLVLSSSSGEIVTDSRARELGFDAAMPKPLGFGAMTSCIGALFGGPEQPDTLPSLDSKTDVSSSNSLRVLIVEDNQVNLLLATTILTKAGHRTDGANNGLEALSAIRSRPYDVILMDMMMPEMDGLDATRAIRKLSGSRSEVPIIAMTANAMKGDREKCLQAGMNDYLSKPIDKAKLFEKIEHWCGDRDRGHKTMGARAEAGDFDSGAGNAAADSTSDLTADAKNTLENLHASLDDLEKNIKAG</sequence>
<dbReference type="InterPro" id="IPR036890">
    <property type="entry name" value="HATPase_C_sf"/>
</dbReference>
<evidence type="ECO:0000256" key="2">
    <source>
        <dbReference type="ARBA" id="ARBA00012438"/>
    </source>
</evidence>
<accession>A0A545U212</accession>
<dbReference type="Gene3D" id="1.10.287.130">
    <property type="match status" value="1"/>
</dbReference>
<protein>
    <recommendedName>
        <fullName evidence="10">Sensory/regulatory protein RpfC</fullName>
        <ecNumber evidence="2">2.7.13.3</ecNumber>
    </recommendedName>
</protein>
<feature type="domain" description="Response regulatory" evidence="14">
    <location>
        <begin position="638"/>
        <end position="758"/>
    </location>
</feature>
<dbReference type="PRINTS" id="PR00344">
    <property type="entry name" value="BCTRLSENSOR"/>
</dbReference>
<keyword evidence="16" id="KW-1185">Reference proteome</keyword>
<dbReference type="EC" id="2.7.13.3" evidence="2"/>
<dbReference type="SUPFAM" id="SSF47384">
    <property type="entry name" value="Homodimeric domain of signal transducing histidine kinase"/>
    <property type="match status" value="1"/>
</dbReference>
<dbReference type="AlphaFoldDB" id="A0A545U212"/>
<dbReference type="RefSeq" id="WP_142894754.1">
    <property type="nucleotide sequence ID" value="NZ_ML660052.1"/>
</dbReference>
<evidence type="ECO:0000259" key="14">
    <source>
        <dbReference type="PROSITE" id="PS50110"/>
    </source>
</evidence>
<evidence type="ECO:0000313" key="15">
    <source>
        <dbReference type="EMBL" id="TQV83517.1"/>
    </source>
</evidence>
<comment type="caution">
    <text evidence="15">The sequence shown here is derived from an EMBL/GenBank/DDBJ whole genome shotgun (WGS) entry which is preliminary data.</text>
</comment>
<dbReference type="SMART" id="SM00448">
    <property type="entry name" value="REC"/>
    <property type="match status" value="2"/>
</dbReference>
<dbReference type="PANTHER" id="PTHR45339">
    <property type="entry name" value="HYBRID SIGNAL TRANSDUCTION HISTIDINE KINASE J"/>
    <property type="match status" value="1"/>
</dbReference>
<dbReference type="Gene3D" id="6.10.340.10">
    <property type="match status" value="1"/>
</dbReference>
<dbReference type="InterPro" id="IPR004358">
    <property type="entry name" value="Sig_transdc_His_kin-like_C"/>
</dbReference>
<feature type="modified residue" description="4-aspartylphosphate" evidence="11">
    <location>
        <position position="832"/>
    </location>
</feature>
<dbReference type="EMBL" id="VHSH01000001">
    <property type="protein sequence ID" value="TQV83517.1"/>
    <property type="molecule type" value="Genomic_DNA"/>
</dbReference>
<name>A0A545U212_9PROT</name>
<keyword evidence="7" id="KW-0067">ATP-binding</keyword>
<dbReference type="SUPFAM" id="SSF55874">
    <property type="entry name" value="ATPase domain of HSP90 chaperone/DNA topoisomerase II/histidine kinase"/>
    <property type="match status" value="1"/>
</dbReference>
<evidence type="ECO:0000256" key="9">
    <source>
        <dbReference type="ARBA" id="ARBA00064003"/>
    </source>
</evidence>
<dbReference type="GO" id="GO:0005524">
    <property type="term" value="F:ATP binding"/>
    <property type="evidence" value="ECO:0007669"/>
    <property type="project" value="UniProtKB-KW"/>
</dbReference>
<keyword evidence="3 11" id="KW-0597">Phosphoprotein</keyword>
<comment type="catalytic activity">
    <reaction evidence="1">
        <text>ATP + protein L-histidine = ADP + protein N-phospho-L-histidine.</text>
        <dbReference type="EC" id="2.7.13.3"/>
    </reaction>
</comment>
<comment type="subunit">
    <text evidence="9">At low DSF concentrations, interacts with RpfF.</text>
</comment>
<dbReference type="GO" id="GO:0000155">
    <property type="term" value="F:phosphorelay sensor kinase activity"/>
    <property type="evidence" value="ECO:0007669"/>
    <property type="project" value="InterPro"/>
</dbReference>
<dbReference type="InterPro" id="IPR001789">
    <property type="entry name" value="Sig_transdc_resp-reg_receiver"/>
</dbReference>
<feature type="modified residue" description="4-aspartylphosphate" evidence="11">
    <location>
        <position position="691"/>
    </location>
</feature>
<dbReference type="InterPro" id="IPR005467">
    <property type="entry name" value="His_kinase_dom"/>
</dbReference>
<dbReference type="PROSITE" id="PS50110">
    <property type="entry name" value="RESPONSE_REGULATORY"/>
    <property type="match status" value="2"/>
</dbReference>
<gene>
    <name evidence="15" type="ORF">FKG95_02700</name>
</gene>
<dbReference type="InterPro" id="IPR003661">
    <property type="entry name" value="HisK_dim/P_dom"/>
</dbReference>
<keyword evidence="6" id="KW-0418">Kinase</keyword>
<dbReference type="Pfam" id="PF02518">
    <property type="entry name" value="HATPase_c"/>
    <property type="match status" value="1"/>
</dbReference>
<evidence type="ECO:0000256" key="11">
    <source>
        <dbReference type="PROSITE-ProRule" id="PRU00169"/>
    </source>
</evidence>
<feature type="compositionally biased region" description="Polar residues" evidence="12">
    <location>
        <begin position="239"/>
        <end position="250"/>
    </location>
</feature>
<evidence type="ECO:0000256" key="10">
    <source>
        <dbReference type="ARBA" id="ARBA00068150"/>
    </source>
</evidence>
<dbReference type="InterPro" id="IPR003594">
    <property type="entry name" value="HATPase_dom"/>
</dbReference>
<dbReference type="Pfam" id="PF00512">
    <property type="entry name" value="HisKA"/>
    <property type="match status" value="1"/>
</dbReference>
<evidence type="ECO:0000256" key="8">
    <source>
        <dbReference type="ARBA" id="ARBA00023012"/>
    </source>
</evidence>
<evidence type="ECO:0000256" key="3">
    <source>
        <dbReference type="ARBA" id="ARBA00022553"/>
    </source>
</evidence>
<dbReference type="SMART" id="SM00387">
    <property type="entry name" value="HATPase_c"/>
    <property type="match status" value="1"/>
</dbReference>
<keyword evidence="4" id="KW-0808">Transferase</keyword>
<organism evidence="15 16">
    <name type="scientific">Denitrobaculum tricleocarpae</name>
    <dbReference type="NCBI Taxonomy" id="2591009"/>
    <lineage>
        <taxon>Bacteria</taxon>
        <taxon>Pseudomonadati</taxon>
        <taxon>Pseudomonadota</taxon>
        <taxon>Alphaproteobacteria</taxon>
        <taxon>Rhodospirillales</taxon>
        <taxon>Rhodospirillaceae</taxon>
        <taxon>Denitrobaculum</taxon>
    </lineage>
</organism>
<dbReference type="OrthoDB" id="9801651at2"/>
<dbReference type="InterPro" id="IPR011006">
    <property type="entry name" value="CheY-like_superfamily"/>
</dbReference>
<evidence type="ECO:0000313" key="16">
    <source>
        <dbReference type="Proteomes" id="UP000315252"/>
    </source>
</evidence>
<dbReference type="SUPFAM" id="SSF52172">
    <property type="entry name" value="CheY-like"/>
    <property type="match status" value="2"/>
</dbReference>
<keyword evidence="8" id="KW-0902">Two-component regulatory system</keyword>
<evidence type="ECO:0000256" key="12">
    <source>
        <dbReference type="SAM" id="MobiDB-lite"/>
    </source>
</evidence>
<feature type="domain" description="Histidine kinase" evidence="13">
    <location>
        <begin position="397"/>
        <end position="618"/>
    </location>
</feature>
<dbReference type="InterPro" id="IPR036097">
    <property type="entry name" value="HisK_dim/P_sf"/>
</dbReference>
<evidence type="ECO:0000256" key="5">
    <source>
        <dbReference type="ARBA" id="ARBA00022741"/>
    </source>
</evidence>
<keyword evidence="5" id="KW-0547">Nucleotide-binding</keyword>
<evidence type="ECO:0000256" key="6">
    <source>
        <dbReference type="ARBA" id="ARBA00022777"/>
    </source>
</evidence>
<dbReference type="Gene3D" id="3.40.50.2300">
    <property type="match status" value="2"/>
</dbReference>
<dbReference type="Proteomes" id="UP000315252">
    <property type="component" value="Unassembled WGS sequence"/>
</dbReference>
<proteinExistence type="predicted"/>
<dbReference type="FunFam" id="1.10.287.130:FF:000002">
    <property type="entry name" value="Two-component osmosensing histidine kinase"/>
    <property type="match status" value="1"/>
</dbReference>
<dbReference type="Gene3D" id="3.30.565.10">
    <property type="entry name" value="Histidine kinase-like ATPase, C-terminal domain"/>
    <property type="match status" value="1"/>
</dbReference>
<dbReference type="CDD" id="cd16922">
    <property type="entry name" value="HATPase_EvgS-ArcB-TorS-like"/>
    <property type="match status" value="1"/>
</dbReference>
<feature type="region of interest" description="Disordered" evidence="12">
    <location>
        <begin position="237"/>
        <end position="257"/>
    </location>
</feature>
<dbReference type="CDD" id="cd00082">
    <property type="entry name" value="HisKA"/>
    <property type="match status" value="1"/>
</dbReference>
<evidence type="ECO:0000256" key="4">
    <source>
        <dbReference type="ARBA" id="ARBA00022679"/>
    </source>
</evidence>
<dbReference type="PANTHER" id="PTHR45339:SF1">
    <property type="entry name" value="HYBRID SIGNAL TRANSDUCTION HISTIDINE KINASE J"/>
    <property type="match status" value="1"/>
</dbReference>
<evidence type="ECO:0000256" key="1">
    <source>
        <dbReference type="ARBA" id="ARBA00000085"/>
    </source>
</evidence>
<feature type="domain" description="Response regulatory" evidence="14">
    <location>
        <begin position="783"/>
        <end position="900"/>
    </location>
</feature>
<evidence type="ECO:0000259" key="13">
    <source>
        <dbReference type="PROSITE" id="PS50109"/>
    </source>
</evidence>
<reference evidence="15 16" key="1">
    <citation type="submission" date="2019-06" db="EMBL/GenBank/DDBJ databases">
        <title>Whole genome sequence for Rhodospirillaceae sp. R148.</title>
        <authorList>
            <person name="Wang G."/>
        </authorList>
    </citation>
    <scope>NUCLEOTIDE SEQUENCE [LARGE SCALE GENOMIC DNA]</scope>
    <source>
        <strain evidence="15 16">R148</strain>
    </source>
</reference>
<dbReference type="CDD" id="cd17546">
    <property type="entry name" value="REC_hyHK_CKI1_RcsC-like"/>
    <property type="match status" value="1"/>
</dbReference>
<dbReference type="CDD" id="cd00156">
    <property type="entry name" value="REC"/>
    <property type="match status" value="1"/>
</dbReference>
<evidence type="ECO:0000256" key="7">
    <source>
        <dbReference type="ARBA" id="ARBA00022840"/>
    </source>
</evidence>
<dbReference type="SMART" id="SM00388">
    <property type="entry name" value="HisKA"/>
    <property type="match status" value="1"/>
</dbReference>
<dbReference type="PROSITE" id="PS50109">
    <property type="entry name" value="HIS_KIN"/>
    <property type="match status" value="1"/>
</dbReference>